<evidence type="ECO:0000256" key="4">
    <source>
        <dbReference type="ARBA" id="ARBA00022989"/>
    </source>
</evidence>
<evidence type="ECO:0000313" key="12">
    <source>
        <dbReference type="Proteomes" id="UP001168990"/>
    </source>
</evidence>
<evidence type="ECO:0000256" key="5">
    <source>
        <dbReference type="ARBA" id="ARBA00023040"/>
    </source>
</evidence>
<keyword evidence="8" id="KW-0325">Glycoprotein</keyword>
<dbReference type="Pfam" id="PF01094">
    <property type="entry name" value="ANF_receptor"/>
    <property type="match status" value="1"/>
</dbReference>
<keyword evidence="5" id="KW-0675">Receptor</keyword>
<dbReference type="InterPro" id="IPR028082">
    <property type="entry name" value="Peripla_BP_I"/>
</dbReference>
<evidence type="ECO:0000313" key="11">
    <source>
        <dbReference type="EMBL" id="KAK0170224.1"/>
    </source>
</evidence>
<dbReference type="FunFam" id="3.40.50.2300:FF:000009">
    <property type="entry name" value="Glutamate receptor, metabotropic 4"/>
    <property type="match status" value="1"/>
</dbReference>
<comment type="caution">
    <text evidence="11">The sequence shown here is derived from an EMBL/GenBank/DDBJ whole genome shotgun (WGS) entry which is preliminary data.</text>
</comment>
<dbReference type="Proteomes" id="UP001168990">
    <property type="component" value="Unassembled WGS sequence"/>
</dbReference>
<dbReference type="InterPro" id="IPR000162">
    <property type="entry name" value="GPCR_3_mtglu_rcpt"/>
</dbReference>
<name>A0AA39FJ00_9HYME</name>
<dbReference type="EMBL" id="JAQQBS010000004">
    <property type="protein sequence ID" value="KAK0170224.1"/>
    <property type="molecule type" value="Genomic_DNA"/>
</dbReference>
<evidence type="ECO:0000259" key="10">
    <source>
        <dbReference type="Pfam" id="PF01094"/>
    </source>
</evidence>
<dbReference type="InterPro" id="IPR050726">
    <property type="entry name" value="mGluR"/>
</dbReference>
<evidence type="ECO:0000256" key="2">
    <source>
        <dbReference type="ARBA" id="ARBA00022475"/>
    </source>
</evidence>
<feature type="domain" description="Receptor ligand binding region" evidence="10">
    <location>
        <begin position="64"/>
        <end position="275"/>
    </location>
</feature>
<evidence type="ECO:0000256" key="3">
    <source>
        <dbReference type="ARBA" id="ARBA00022692"/>
    </source>
</evidence>
<evidence type="ECO:0000256" key="8">
    <source>
        <dbReference type="ARBA" id="ARBA00023180"/>
    </source>
</evidence>
<keyword evidence="5" id="KW-0297">G-protein coupled receptor</keyword>
<gene>
    <name evidence="11" type="ORF">PV328_010809</name>
</gene>
<dbReference type="InterPro" id="IPR017979">
    <property type="entry name" value="GPCR_3_CS"/>
</dbReference>
<keyword evidence="9" id="KW-0807">Transducer</keyword>
<sequence length="349" mass="39560">MWLGLCGLSFIDCFQNVEEYSAGDTSKLIRIDGDSIFGGIFPMHEQDMSEYRCENGKAPLYVPHKSVTGVIGASFSVVSIMVANILRLFKIPQLSYASTSTELSDKNRFEYFSRVVPPDNFQAQAMVEVVQQLGWKYVSTVAVEGDYGEKGIASFITLSSENHICIAVSEKILRNSRPEDFDRIVERLGTKHNARGVILFVDEDNVRKLLQATVRANRTGYFMWIGSDSWGAKVYPVRDQEFAAEGAITILPFRTSLRDFDEYYKSLRPRVGDECNGQTEKNVPHPNKTGKIVNCRNVWFREFWSQHHKCDFVETNEATNTNLCTGDEELIEYDQEGLVPFVGKHLSNI</sequence>
<reference evidence="11" key="1">
    <citation type="journal article" date="2023" name="bioRxiv">
        <title>Scaffold-level genome assemblies of two parasitoid biocontrol wasps reveal the parthenogenesis mechanism and an associated novel virus.</title>
        <authorList>
            <person name="Inwood S."/>
            <person name="Skelly J."/>
            <person name="Guhlin J."/>
            <person name="Harrop T."/>
            <person name="Goldson S."/>
            <person name="Dearden P."/>
        </authorList>
    </citation>
    <scope>NUCLEOTIDE SEQUENCE</scope>
    <source>
        <strain evidence="11">Irish</strain>
        <tissue evidence="11">Whole body</tissue>
    </source>
</reference>
<dbReference type="PANTHER" id="PTHR24060">
    <property type="entry name" value="METABOTROPIC GLUTAMATE RECEPTOR"/>
    <property type="match status" value="1"/>
</dbReference>
<evidence type="ECO:0000256" key="1">
    <source>
        <dbReference type="ARBA" id="ARBA00004651"/>
    </source>
</evidence>
<dbReference type="PRINTS" id="PR00593">
    <property type="entry name" value="MTABOTROPICR"/>
</dbReference>
<keyword evidence="2" id="KW-1003">Cell membrane</keyword>
<keyword evidence="12" id="KW-1185">Reference proteome</keyword>
<reference evidence="11" key="2">
    <citation type="submission" date="2023-03" db="EMBL/GenBank/DDBJ databases">
        <authorList>
            <person name="Inwood S.N."/>
            <person name="Skelly J.G."/>
            <person name="Guhlin J."/>
            <person name="Harrop T.W.R."/>
            <person name="Goldson S.G."/>
            <person name="Dearden P.K."/>
        </authorList>
    </citation>
    <scope>NUCLEOTIDE SEQUENCE</scope>
    <source>
        <strain evidence="11">Irish</strain>
        <tissue evidence="11">Whole body</tissue>
    </source>
</reference>
<keyword evidence="3" id="KW-0812">Transmembrane</keyword>
<keyword evidence="7" id="KW-1015">Disulfide bond</keyword>
<comment type="subcellular location">
    <subcellularLocation>
        <location evidence="1">Cell membrane</location>
        <topology evidence="1">Multi-pass membrane protein</topology>
    </subcellularLocation>
</comment>
<dbReference type="SUPFAM" id="SSF53822">
    <property type="entry name" value="Periplasmic binding protein-like I"/>
    <property type="match status" value="1"/>
</dbReference>
<protein>
    <recommendedName>
        <fullName evidence="10">Receptor ligand binding region domain-containing protein</fullName>
    </recommendedName>
</protein>
<dbReference type="GO" id="GO:0004930">
    <property type="term" value="F:G protein-coupled receptor activity"/>
    <property type="evidence" value="ECO:0007669"/>
    <property type="project" value="UniProtKB-KW"/>
</dbReference>
<dbReference type="Gene3D" id="3.40.50.2300">
    <property type="match status" value="1"/>
</dbReference>
<keyword evidence="4" id="KW-1133">Transmembrane helix</keyword>
<organism evidence="11 12">
    <name type="scientific">Microctonus aethiopoides</name>
    <dbReference type="NCBI Taxonomy" id="144406"/>
    <lineage>
        <taxon>Eukaryota</taxon>
        <taxon>Metazoa</taxon>
        <taxon>Ecdysozoa</taxon>
        <taxon>Arthropoda</taxon>
        <taxon>Hexapoda</taxon>
        <taxon>Insecta</taxon>
        <taxon>Pterygota</taxon>
        <taxon>Neoptera</taxon>
        <taxon>Endopterygota</taxon>
        <taxon>Hymenoptera</taxon>
        <taxon>Apocrita</taxon>
        <taxon>Ichneumonoidea</taxon>
        <taxon>Braconidae</taxon>
        <taxon>Euphorinae</taxon>
        <taxon>Microctonus</taxon>
    </lineage>
</organism>
<evidence type="ECO:0000256" key="9">
    <source>
        <dbReference type="ARBA" id="ARBA00023224"/>
    </source>
</evidence>
<evidence type="ECO:0000256" key="7">
    <source>
        <dbReference type="ARBA" id="ARBA00023157"/>
    </source>
</evidence>
<dbReference type="GO" id="GO:0005886">
    <property type="term" value="C:plasma membrane"/>
    <property type="evidence" value="ECO:0007669"/>
    <property type="project" value="UniProtKB-SubCell"/>
</dbReference>
<dbReference type="AlphaFoldDB" id="A0AA39FJ00"/>
<dbReference type="PROSITE" id="PS00979">
    <property type="entry name" value="G_PROTEIN_RECEP_F3_1"/>
    <property type="match status" value="1"/>
</dbReference>
<keyword evidence="6" id="KW-0472">Membrane</keyword>
<dbReference type="InterPro" id="IPR001828">
    <property type="entry name" value="ANF_lig-bd_rcpt"/>
</dbReference>
<accession>A0AA39FJ00</accession>
<proteinExistence type="predicted"/>
<evidence type="ECO:0000256" key="6">
    <source>
        <dbReference type="ARBA" id="ARBA00023136"/>
    </source>
</evidence>